<dbReference type="Pfam" id="PF02544">
    <property type="entry name" value="Steroid_dh"/>
    <property type="match status" value="1"/>
</dbReference>
<comment type="caution">
    <text evidence="8">The sequence shown here is derived from an EMBL/GenBank/DDBJ whole genome shotgun (WGS) entry which is preliminary data.</text>
</comment>
<accession>X6MIZ1</accession>
<dbReference type="Proteomes" id="UP000023152">
    <property type="component" value="Unassembled WGS sequence"/>
</dbReference>
<gene>
    <name evidence="8" type="ORF">RFI_23529</name>
</gene>
<evidence type="ECO:0000256" key="1">
    <source>
        <dbReference type="ARBA" id="ARBA00004141"/>
    </source>
</evidence>
<feature type="transmembrane region" description="Helical" evidence="6">
    <location>
        <begin position="192"/>
        <end position="216"/>
    </location>
</feature>
<evidence type="ECO:0000256" key="3">
    <source>
        <dbReference type="ARBA" id="ARBA00022692"/>
    </source>
</evidence>
<reference evidence="8 9" key="1">
    <citation type="journal article" date="2013" name="Curr. Biol.">
        <title>The Genome of the Foraminiferan Reticulomyxa filosa.</title>
        <authorList>
            <person name="Glockner G."/>
            <person name="Hulsmann N."/>
            <person name="Schleicher M."/>
            <person name="Noegel A.A."/>
            <person name="Eichinger L."/>
            <person name="Gallinger C."/>
            <person name="Pawlowski J."/>
            <person name="Sierra R."/>
            <person name="Euteneuer U."/>
            <person name="Pillet L."/>
            <person name="Moustafa A."/>
            <person name="Platzer M."/>
            <person name="Groth M."/>
            <person name="Szafranski K."/>
            <person name="Schliwa M."/>
        </authorList>
    </citation>
    <scope>NUCLEOTIDE SEQUENCE [LARGE SCALE GENOMIC DNA]</scope>
</reference>
<dbReference type="PANTHER" id="PTHR10556">
    <property type="entry name" value="3-OXO-5-ALPHA-STEROID 4-DEHYDROGENASE"/>
    <property type="match status" value="1"/>
</dbReference>
<evidence type="ECO:0000313" key="9">
    <source>
        <dbReference type="Proteomes" id="UP000023152"/>
    </source>
</evidence>
<name>X6MIZ1_RETFI</name>
<protein>
    <recommendedName>
        <fullName evidence="7">3-oxo-5-alpha-steroid 4-dehydrogenase C-terminal domain-containing protein</fullName>
    </recommendedName>
</protein>
<dbReference type="GO" id="GO:0016627">
    <property type="term" value="F:oxidoreductase activity, acting on the CH-CH group of donors"/>
    <property type="evidence" value="ECO:0007669"/>
    <property type="project" value="InterPro"/>
</dbReference>
<keyword evidence="3 6" id="KW-0812">Transmembrane</keyword>
<comment type="subcellular location">
    <subcellularLocation>
        <location evidence="1">Membrane</location>
        <topology evidence="1">Multi-pass membrane protein</topology>
    </subcellularLocation>
</comment>
<dbReference type="AlphaFoldDB" id="X6MIZ1"/>
<dbReference type="InterPro" id="IPR039357">
    <property type="entry name" value="SRD5A/TECR"/>
</dbReference>
<keyword evidence="9" id="KW-1185">Reference proteome</keyword>
<dbReference type="InterPro" id="IPR001104">
    <property type="entry name" value="3-oxo-5_a-steroid_4-DH_C"/>
</dbReference>
<dbReference type="OrthoDB" id="540503at2759"/>
<dbReference type="EMBL" id="ASPP01020361">
    <property type="protein sequence ID" value="ETO13839.1"/>
    <property type="molecule type" value="Genomic_DNA"/>
</dbReference>
<dbReference type="OMA" id="FSQSTMP"/>
<dbReference type="GO" id="GO:0006629">
    <property type="term" value="P:lipid metabolic process"/>
    <property type="evidence" value="ECO:0007669"/>
    <property type="project" value="InterPro"/>
</dbReference>
<dbReference type="PROSITE" id="PS50244">
    <property type="entry name" value="S5A_REDUCTASE"/>
    <property type="match status" value="1"/>
</dbReference>
<organism evidence="8 9">
    <name type="scientific">Reticulomyxa filosa</name>
    <dbReference type="NCBI Taxonomy" id="46433"/>
    <lineage>
        <taxon>Eukaryota</taxon>
        <taxon>Sar</taxon>
        <taxon>Rhizaria</taxon>
        <taxon>Retaria</taxon>
        <taxon>Foraminifera</taxon>
        <taxon>Monothalamids</taxon>
        <taxon>Reticulomyxidae</taxon>
        <taxon>Reticulomyxa</taxon>
    </lineage>
</organism>
<comment type="similarity">
    <text evidence="2">Belongs to the steroid 5-alpha reductase family.</text>
</comment>
<evidence type="ECO:0000313" key="8">
    <source>
        <dbReference type="EMBL" id="ETO13839.1"/>
    </source>
</evidence>
<keyword evidence="4 6" id="KW-1133">Transmembrane helix</keyword>
<evidence type="ECO:0000256" key="6">
    <source>
        <dbReference type="SAM" id="Phobius"/>
    </source>
</evidence>
<sequence length="282" mass="32284">MEKKQKKKRKNGTAHGNISFDVEVDKRTVKSRHIIAFTVYLTSHKYYVSPLLATGEKSARLGENVLWFLNAFLWSLHYIRRTAEVILLHEYKRTDPIAKAIGSGIYYGLLGALCGWCTHVEVWKRYGLPSKTMMALGLLIFALGEIGNCYHHFLLARMRPLGVSGHVIPIGGFFELVSCPHYTFEICTWIGYVLWTGFTYGSLLMLLASCVILFGFAKKRHQEYVKEFNGKGGRPLYPTHRRMLIPFILGFFICYKTCSSEKINKLLNTSFGLLKKKNKKKL</sequence>
<keyword evidence="5 6" id="KW-0472">Membrane</keyword>
<proteinExistence type="inferred from homology"/>
<evidence type="ECO:0000259" key="7">
    <source>
        <dbReference type="Pfam" id="PF02544"/>
    </source>
</evidence>
<evidence type="ECO:0000256" key="2">
    <source>
        <dbReference type="ARBA" id="ARBA00007742"/>
    </source>
</evidence>
<feature type="domain" description="3-oxo-5-alpha-steroid 4-dehydrogenase C-terminal" evidence="7">
    <location>
        <begin position="96"/>
        <end position="249"/>
    </location>
</feature>
<dbReference type="PANTHER" id="PTHR10556:SF35">
    <property type="entry name" value="3-OXO-5-ALPHA-STEROID 4-DEHYDROGENASE FAMILY PROTEIN"/>
    <property type="match status" value="1"/>
</dbReference>
<evidence type="ECO:0000256" key="5">
    <source>
        <dbReference type="ARBA" id="ARBA00023136"/>
    </source>
</evidence>
<dbReference type="GO" id="GO:0016020">
    <property type="term" value="C:membrane"/>
    <property type="evidence" value="ECO:0007669"/>
    <property type="project" value="UniProtKB-SubCell"/>
</dbReference>
<evidence type="ECO:0000256" key="4">
    <source>
        <dbReference type="ARBA" id="ARBA00022989"/>
    </source>
</evidence>
<feature type="transmembrane region" description="Helical" evidence="6">
    <location>
        <begin position="133"/>
        <end position="153"/>
    </location>
</feature>